<dbReference type="EMBL" id="VWPU01000903">
    <property type="protein sequence ID" value="NXY53025.1"/>
    <property type="molecule type" value="Genomic_DNA"/>
</dbReference>
<protein>
    <submittedName>
        <fullName evidence="2">ENVT1 protein</fullName>
    </submittedName>
</protein>
<keyword evidence="3" id="KW-1185">Reference proteome</keyword>
<accession>A0A7L4KLE1</accession>
<gene>
    <name evidence="2" type="primary">Ervs711</name>
    <name evidence="2" type="ORF">CALWIL_R15588</name>
</gene>
<reference evidence="2 3" key="1">
    <citation type="submission" date="2019-09" db="EMBL/GenBank/DDBJ databases">
        <title>Bird 10,000 Genomes (B10K) Project - Family phase.</title>
        <authorList>
            <person name="Zhang G."/>
        </authorList>
    </citation>
    <scope>NUCLEOTIDE SEQUENCE [LARGE SCALE GENOMIC DNA]</scope>
    <source>
        <strain evidence="2">B10K-OTA-212792</strain>
        <tissue evidence="2">Blood</tissue>
    </source>
</reference>
<name>A0A7L4KLE1_9CORV</name>
<dbReference type="InterPro" id="IPR018154">
    <property type="entry name" value="TLV/ENV_coat_polyprotein"/>
</dbReference>
<sequence>LTTLLSTITKPVILLVLTLTFSPCIFNKVINIIKERLEVAHLMLIRTKYESLPRNPEISKALALSHKALKHFNEQN</sequence>
<dbReference type="Proteomes" id="UP000576729">
    <property type="component" value="Unassembled WGS sequence"/>
</dbReference>
<feature type="non-terminal residue" evidence="2">
    <location>
        <position position="76"/>
    </location>
</feature>
<keyword evidence="1" id="KW-0472">Membrane</keyword>
<evidence type="ECO:0000313" key="2">
    <source>
        <dbReference type="EMBL" id="NXY53025.1"/>
    </source>
</evidence>
<keyword evidence="1" id="KW-1133">Transmembrane helix</keyword>
<keyword evidence="1" id="KW-0812">Transmembrane</keyword>
<evidence type="ECO:0000313" key="3">
    <source>
        <dbReference type="Proteomes" id="UP000576729"/>
    </source>
</evidence>
<feature type="transmembrane region" description="Helical" evidence="1">
    <location>
        <begin position="12"/>
        <end position="33"/>
    </location>
</feature>
<evidence type="ECO:0000256" key="1">
    <source>
        <dbReference type="SAM" id="Phobius"/>
    </source>
</evidence>
<organism evidence="2 3">
    <name type="scientific">Callaeas wilsoni</name>
    <name type="common">North Island kokako</name>
    <dbReference type="NCBI Taxonomy" id="1347786"/>
    <lineage>
        <taxon>Eukaryota</taxon>
        <taxon>Metazoa</taxon>
        <taxon>Chordata</taxon>
        <taxon>Craniata</taxon>
        <taxon>Vertebrata</taxon>
        <taxon>Euteleostomi</taxon>
        <taxon>Archelosauria</taxon>
        <taxon>Archosauria</taxon>
        <taxon>Dinosauria</taxon>
        <taxon>Saurischia</taxon>
        <taxon>Theropoda</taxon>
        <taxon>Coelurosauria</taxon>
        <taxon>Aves</taxon>
        <taxon>Neognathae</taxon>
        <taxon>Neoaves</taxon>
        <taxon>Telluraves</taxon>
        <taxon>Australaves</taxon>
        <taxon>Passeriformes</taxon>
        <taxon>Corvoidea</taxon>
        <taxon>Callaeidae</taxon>
        <taxon>Callaeas</taxon>
    </lineage>
</organism>
<comment type="caution">
    <text evidence="2">The sequence shown here is derived from an EMBL/GenBank/DDBJ whole genome shotgun (WGS) entry which is preliminary data.</text>
</comment>
<dbReference type="Pfam" id="PF00429">
    <property type="entry name" value="TLV_coat"/>
    <property type="match status" value="1"/>
</dbReference>
<proteinExistence type="predicted"/>
<feature type="non-terminal residue" evidence="2">
    <location>
        <position position="1"/>
    </location>
</feature>
<dbReference type="AlphaFoldDB" id="A0A7L4KLE1"/>